<keyword evidence="2" id="KW-0808">Transferase</keyword>
<dbReference type="InterPro" id="IPR010737">
    <property type="entry name" value="4-carb_acid_sugar_kinase_N"/>
</dbReference>
<dbReference type="Pfam" id="PF17042">
    <property type="entry name" value="NBD_C"/>
    <property type="match status" value="1"/>
</dbReference>
<dbReference type="EMBL" id="CP042806">
    <property type="protein sequence ID" value="QEE29199.1"/>
    <property type="molecule type" value="Genomic_DNA"/>
</dbReference>
<keyword evidence="3" id="KW-0547">Nucleotide-binding</keyword>
<evidence type="ECO:0000256" key="3">
    <source>
        <dbReference type="ARBA" id="ARBA00022741"/>
    </source>
</evidence>
<reference evidence="9 10" key="1">
    <citation type="submission" date="2019-08" db="EMBL/GenBank/DDBJ databases">
        <title>Complete genome sequence of Terriglobus albidus strain ORNL.</title>
        <authorList>
            <person name="Podar M."/>
        </authorList>
    </citation>
    <scope>NUCLEOTIDE SEQUENCE [LARGE SCALE GENOMIC DNA]</scope>
    <source>
        <strain evidence="9 10">ORNL</strain>
    </source>
</reference>
<proteinExistence type="inferred from homology"/>
<evidence type="ECO:0000313" key="10">
    <source>
        <dbReference type="Proteomes" id="UP000321820"/>
    </source>
</evidence>
<evidence type="ECO:0000259" key="8">
    <source>
        <dbReference type="Pfam" id="PF17042"/>
    </source>
</evidence>
<dbReference type="KEGG" id="talb:FTW19_15080"/>
<keyword evidence="10" id="KW-1185">Reference proteome</keyword>
<evidence type="ECO:0000256" key="6">
    <source>
        <dbReference type="ARBA" id="ARBA00023277"/>
    </source>
</evidence>
<evidence type="ECO:0000256" key="2">
    <source>
        <dbReference type="ARBA" id="ARBA00022679"/>
    </source>
</evidence>
<sequence length="373" mass="40009">MRLPGSLRMSTTAPEMIGESPEALVILADDLTGAADAAVAFTRTCSDVRVDMNGLVPRPGSVVAWSSDTRDMEPAQLKERIQTVLRDLPTSTIFFKKVDSVFRGNTFAEIREVLSTRDYDLAVLAPAYPQMGRRVEKGILQIDDVTGSQSLNLAQELPETSLLLAGLPSDEIVAHFKTVLDQGRRVLLCDAHKQEHLETVARAAQSLQIRVLWIGSGGLAHALATASSAVTPPLPVQRRPAGIACYFVGSDHPVTLRQTARLESGCKPGSFFLKKVLRGHTRESEIQSALAENGKPPIGALVMTGGDTARLVCHVLGISAIRLLREFVPGVPLGVAIGGAYDGTPLLLKSGGFGSDNLLCDVQAEFSNQEAYF</sequence>
<evidence type="ECO:0000256" key="5">
    <source>
        <dbReference type="ARBA" id="ARBA00022840"/>
    </source>
</evidence>
<feature type="domain" description="Four-carbon acid sugar kinase nucleotide binding" evidence="8">
    <location>
        <begin position="295"/>
        <end position="359"/>
    </location>
</feature>
<dbReference type="Proteomes" id="UP000321820">
    <property type="component" value="Chromosome"/>
</dbReference>
<keyword evidence="6" id="KW-0119">Carbohydrate metabolism</keyword>
<dbReference type="OrthoDB" id="9778478at2"/>
<dbReference type="InterPro" id="IPR042213">
    <property type="entry name" value="NBD_C_sf"/>
</dbReference>
<comment type="similarity">
    <text evidence="1">Belongs to the four-carbon acid sugar kinase family.</text>
</comment>
<dbReference type="GO" id="GO:0016301">
    <property type="term" value="F:kinase activity"/>
    <property type="evidence" value="ECO:0007669"/>
    <property type="project" value="UniProtKB-KW"/>
</dbReference>
<keyword evidence="5" id="KW-0067">ATP-binding</keyword>
<dbReference type="Gene3D" id="3.40.50.10840">
    <property type="entry name" value="Putative sugar-binding, N-terminal domain"/>
    <property type="match status" value="1"/>
</dbReference>
<dbReference type="SUPFAM" id="SSF142764">
    <property type="entry name" value="YgbK-like"/>
    <property type="match status" value="1"/>
</dbReference>
<dbReference type="AlphaFoldDB" id="A0A5B9EBP7"/>
<dbReference type="InterPro" id="IPR037051">
    <property type="entry name" value="4-carb_acid_sugar_kinase_N_sf"/>
</dbReference>
<evidence type="ECO:0000259" key="7">
    <source>
        <dbReference type="Pfam" id="PF07005"/>
    </source>
</evidence>
<feature type="domain" description="Four-carbon acid sugar kinase N-terminal" evidence="7">
    <location>
        <begin position="24"/>
        <end position="223"/>
    </location>
</feature>
<organism evidence="9 10">
    <name type="scientific">Terriglobus albidus</name>
    <dbReference type="NCBI Taxonomy" id="1592106"/>
    <lineage>
        <taxon>Bacteria</taxon>
        <taxon>Pseudomonadati</taxon>
        <taxon>Acidobacteriota</taxon>
        <taxon>Terriglobia</taxon>
        <taxon>Terriglobales</taxon>
        <taxon>Acidobacteriaceae</taxon>
        <taxon>Terriglobus</taxon>
    </lineage>
</organism>
<dbReference type="InterPro" id="IPR031475">
    <property type="entry name" value="NBD_C"/>
</dbReference>
<dbReference type="Pfam" id="PF07005">
    <property type="entry name" value="SBD_N"/>
    <property type="match status" value="1"/>
</dbReference>
<evidence type="ECO:0000313" key="9">
    <source>
        <dbReference type="EMBL" id="QEE29199.1"/>
    </source>
</evidence>
<accession>A0A5B9EBP7</accession>
<dbReference type="GO" id="GO:0005524">
    <property type="term" value="F:ATP binding"/>
    <property type="evidence" value="ECO:0007669"/>
    <property type="project" value="UniProtKB-KW"/>
</dbReference>
<gene>
    <name evidence="9" type="ORF">FTW19_15080</name>
</gene>
<protein>
    <submittedName>
        <fullName evidence="9">Four-carbon acid sugar kinase family protein</fullName>
    </submittedName>
</protein>
<keyword evidence="4 9" id="KW-0418">Kinase</keyword>
<evidence type="ECO:0000256" key="4">
    <source>
        <dbReference type="ARBA" id="ARBA00022777"/>
    </source>
</evidence>
<name>A0A5B9EBP7_9BACT</name>
<dbReference type="Gene3D" id="3.40.980.20">
    <property type="entry name" value="Four-carbon acid sugar kinase, nucleotide binding domain"/>
    <property type="match status" value="1"/>
</dbReference>
<evidence type="ECO:0000256" key="1">
    <source>
        <dbReference type="ARBA" id="ARBA00005715"/>
    </source>
</evidence>